<protein>
    <submittedName>
        <fullName evidence="1">Uncharacterized protein</fullName>
    </submittedName>
</protein>
<dbReference type="EMBL" id="BDGI01000072">
    <property type="protein sequence ID" value="GAV28583.1"/>
    <property type="molecule type" value="Genomic_DNA"/>
</dbReference>
<organism evidence="1 2">
    <name type="scientific">Pichia membranifaciens</name>
    <dbReference type="NCBI Taxonomy" id="4926"/>
    <lineage>
        <taxon>Eukaryota</taxon>
        <taxon>Fungi</taxon>
        <taxon>Dikarya</taxon>
        <taxon>Ascomycota</taxon>
        <taxon>Saccharomycotina</taxon>
        <taxon>Pichiomycetes</taxon>
        <taxon>Pichiales</taxon>
        <taxon>Pichiaceae</taxon>
        <taxon>Pichia</taxon>
    </lineage>
</organism>
<keyword evidence="2" id="KW-1185">Reference proteome</keyword>
<evidence type="ECO:0000313" key="2">
    <source>
        <dbReference type="Proteomes" id="UP000186136"/>
    </source>
</evidence>
<dbReference type="Proteomes" id="UP000186136">
    <property type="component" value="Unassembled WGS sequence"/>
</dbReference>
<reference evidence="1 2" key="1">
    <citation type="submission" date="2016-08" db="EMBL/GenBank/DDBJ databases">
        <title>Whole genome shotgun sequence of Pichia membranifaciens KS47-1.</title>
        <authorList>
            <person name="Konishi M."/>
            <person name="Ishida M."/>
            <person name="Arakawa T."/>
            <person name="Kato Y."/>
            <person name="Horiuchi J."/>
        </authorList>
    </citation>
    <scope>NUCLEOTIDE SEQUENCE [LARGE SCALE GENOMIC DNA]</scope>
    <source>
        <strain evidence="1 2">KS47-1</strain>
    </source>
</reference>
<gene>
    <name evidence="1" type="ORF">PMKS-002054</name>
</gene>
<comment type="caution">
    <text evidence="1">The sequence shown here is derived from an EMBL/GenBank/DDBJ whole genome shotgun (WGS) entry which is preliminary data.</text>
</comment>
<dbReference type="OrthoDB" id="3997513at2759"/>
<proteinExistence type="predicted"/>
<sequence length="566" mass="64512">MMELGRISGRSDGLCAVSAAKDNRGKLILVSTAAMLARFGRSARWASYIPNLSSSSSSSSSSSQFSPALLSTIRSATSTLLAEQKQDSGSLRPSFDLLLKSLHDQGNATSSLPQNLIQDISSALRNSLTSSADGDQQYFLKQLSSSPNPWVRLYFLIYEKQWSTSIKDIKQSWENTSQVVPQETLILLADELLLHNELDKFLSFYEWTINSLYPAKISSLQLQKFTEKCIHIQTNHSQNLLARFFEKFILYTGPTENIKEEALDMDNPLLESMIDLFRRTGNIKEYSKSVAYYMNRMKAQKGNIRKINDWRFRSRIVKFDMYVNKLGPYAVLENGMFFNFKLAYNKKIKLDEHMLLFTNSLAEYLAHSEVSISRCILMIELMHGLHVRQYKEAYSKALNPDIQMARVYRSVIKNTADPDPLIIQNYNHIIEMASEKKYTHMKDGVPQRRTANQQMKESINLSEPFQALPLQIILRVLYNLTKLPSADKKHLVTVGVMLFQAMFMERKLRPSKGCFEELLCLAMAHPPTAKQAPSIMTIYYKNHSTVSPHMAVTLDSLGLDHNGHPK</sequence>
<dbReference type="AlphaFoldDB" id="A0A1Q2YGS0"/>
<evidence type="ECO:0000313" key="1">
    <source>
        <dbReference type="EMBL" id="GAV28583.1"/>
    </source>
</evidence>
<name>A0A1Q2YGS0_9ASCO</name>
<accession>A0A1Q2YGS0</accession>